<organism evidence="1 2">
    <name type="scientific">Flavivirga aquimarina</name>
    <dbReference type="NCBI Taxonomy" id="2027862"/>
    <lineage>
        <taxon>Bacteria</taxon>
        <taxon>Pseudomonadati</taxon>
        <taxon>Bacteroidota</taxon>
        <taxon>Flavobacteriia</taxon>
        <taxon>Flavobacteriales</taxon>
        <taxon>Flavobacteriaceae</taxon>
        <taxon>Flavivirga</taxon>
    </lineage>
</organism>
<keyword evidence="2" id="KW-1185">Reference proteome</keyword>
<proteinExistence type="predicted"/>
<gene>
    <name evidence="1" type="ORF">Q4Q35_00845</name>
</gene>
<sequence>MYRNYGFSAGIASKGVNDIINNFIIEPLVTPKWGYVSFEWVSVKDSKVHHNIIMSHPDGGNAHGERPIKRSEDGHPLLVETDIDNNLYFHPTNPNWMEVHFNKMRADGKEKESVFANPMFVNPAGGDFRFKEGSPALNLGIEPLDVSKMGLKDYNIK</sequence>
<dbReference type="EMBL" id="JAUOEK010000020">
    <property type="protein sequence ID" value="MDO5968342.1"/>
    <property type="molecule type" value="Genomic_DNA"/>
</dbReference>
<name>A0ABT8W5F4_9FLAO</name>
<evidence type="ECO:0000313" key="2">
    <source>
        <dbReference type="Proteomes" id="UP001176883"/>
    </source>
</evidence>
<evidence type="ECO:0000313" key="1">
    <source>
        <dbReference type="EMBL" id="MDO5968342.1"/>
    </source>
</evidence>
<dbReference type="RefSeq" id="WP_303276022.1">
    <property type="nucleotide sequence ID" value="NZ_JAUOEK010000020.1"/>
</dbReference>
<comment type="caution">
    <text evidence="1">The sequence shown here is derived from an EMBL/GenBank/DDBJ whole genome shotgun (WGS) entry which is preliminary data.</text>
</comment>
<dbReference type="Proteomes" id="UP001176883">
    <property type="component" value="Unassembled WGS sequence"/>
</dbReference>
<reference evidence="1" key="1">
    <citation type="submission" date="2023-07" db="EMBL/GenBank/DDBJ databases">
        <title>Two novel species in the genus Flavivirga.</title>
        <authorList>
            <person name="Kwon K."/>
        </authorList>
    </citation>
    <scope>NUCLEOTIDE SEQUENCE</scope>
    <source>
        <strain evidence="1">KCTC 52353</strain>
    </source>
</reference>
<protein>
    <submittedName>
        <fullName evidence="1">Uncharacterized protein</fullName>
    </submittedName>
</protein>
<accession>A0ABT8W5F4</accession>